<feature type="domain" description="DOCKER" evidence="6">
    <location>
        <begin position="1483"/>
        <end position="1912"/>
    </location>
</feature>
<dbReference type="PROSITE" id="PS51651">
    <property type="entry name" value="DOCKER"/>
    <property type="match status" value="1"/>
</dbReference>
<dbReference type="Gene3D" id="1.25.40.410">
    <property type="match status" value="1"/>
</dbReference>
<dbReference type="InterPro" id="IPR046769">
    <property type="entry name" value="DOCKER_Lobe_A"/>
</dbReference>
<evidence type="ECO:0000259" key="5">
    <source>
        <dbReference type="PROSITE" id="PS51650"/>
    </source>
</evidence>
<dbReference type="InterPro" id="IPR046773">
    <property type="entry name" value="DOCKER_Lobe_C"/>
</dbReference>
<keyword evidence="7" id="KW-1185">Reference proteome</keyword>
<feature type="compositionally biased region" description="Low complexity" evidence="3">
    <location>
        <begin position="1105"/>
        <end position="1120"/>
    </location>
</feature>
<gene>
    <name evidence="8" type="primary">LOC106808474</name>
</gene>
<dbReference type="PROSITE" id="PS50003">
    <property type="entry name" value="PH_DOMAIN"/>
    <property type="match status" value="1"/>
</dbReference>
<dbReference type="InterPro" id="IPR043161">
    <property type="entry name" value="DOCK_C_lobe_A"/>
</dbReference>
<keyword evidence="1" id="KW-0344">Guanine-nucleotide releasing factor</keyword>
<dbReference type="Pfam" id="PF06920">
    <property type="entry name" value="DHR-2_Lobe_A"/>
    <property type="match status" value="1"/>
</dbReference>
<dbReference type="Gene3D" id="1.20.58.740">
    <property type="match status" value="1"/>
</dbReference>
<reference evidence="8" key="1">
    <citation type="submission" date="2025-08" db="UniProtKB">
        <authorList>
            <consortium name="RefSeq"/>
        </authorList>
    </citation>
    <scope>IDENTIFICATION</scope>
</reference>
<dbReference type="Pfam" id="PF20421">
    <property type="entry name" value="DHR-2_Lobe_C"/>
    <property type="match status" value="1"/>
</dbReference>
<dbReference type="InterPro" id="IPR026791">
    <property type="entry name" value="DOCK"/>
</dbReference>
<dbReference type="InterPro" id="IPR046770">
    <property type="entry name" value="DOCKER_Lobe_B"/>
</dbReference>
<proteinExistence type="inferred from homology"/>
<feature type="compositionally biased region" description="Basic and acidic residues" evidence="3">
    <location>
        <begin position="1125"/>
        <end position="1141"/>
    </location>
</feature>
<comment type="similarity">
    <text evidence="2">Belongs to the DOCK family.</text>
</comment>
<dbReference type="InterPro" id="IPR027007">
    <property type="entry name" value="C2_DOCK-type_domain"/>
</dbReference>
<dbReference type="Gene3D" id="2.30.29.30">
    <property type="entry name" value="Pleckstrin-homology domain (PH domain)/Phosphotyrosine-binding domain (PTB)"/>
    <property type="match status" value="1"/>
</dbReference>
<protein>
    <submittedName>
        <fullName evidence="8">Dedicator of cytokinesis protein 9-like</fullName>
    </submittedName>
</protein>
<dbReference type="PANTHER" id="PTHR23317:SF26">
    <property type="entry name" value="ZIZIMIN, ISOFORM K"/>
    <property type="match status" value="1"/>
</dbReference>
<dbReference type="InterPro" id="IPR001849">
    <property type="entry name" value="PH_domain"/>
</dbReference>
<dbReference type="CDD" id="cd08697">
    <property type="entry name" value="C2_Dock-D"/>
    <property type="match status" value="1"/>
</dbReference>
<evidence type="ECO:0000313" key="8">
    <source>
        <dbReference type="RefSeq" id="XP_014666695.1"/>
    </source>
</evidence>
<dbReference type="InterPro" id="IPR037809">
    <property type="entry name" value="C2_Dock-D"/>
</dbReference>
<evidence type="ECO:0000256" key="3">
    <source>
        <dbReference type="SAM" id="MobiDB-lite"/>
    </source>
</evidence>
<evidence type="ECO:0000256" key="2">
    <source>
        <dbReference type="PROSITE-ProRule" id="PRU00983"/>
    </source>
</evidence>
<dbReference type="InterPro" id="IPR043162">
    <property type="entry name" value="DOCK_C_lobe_C"/>
</dbReference>
<dbReference type="SUPFAM" id="SSF50729">
    <property type="entry name" value="PH domain-like"/>
    <property type="match status" value="1"/>
</dbReference>
<dbReference type="InterPro" id="IPR011993">
    <property type="entry name" value="PH-like_dom_sf"/>
</dbReference>
<dbReference type="RefSeq" id="XP_014666695.1">
    <property type="nucleotide sequence ID" value="XM_014811209.1"/>
</dbReference>
<feature type="domain" description="PH" evidence="4">
    <location>
        <begin position="4"/>
        <end position="114"/>
    </location>
</feature>
<dbReference type="SMART" id="SM00233">
    <property type="entry name" value="PH"/>
    <property type="match status" value="1"/>
</dbReference>
<dbReference type="Pfam" id="PF00169">
    <property type="entry name" value="PH"/>
    <property type="match status" value="1"/>
</dbReference>
<dbReference type="Pfam" id="PF14429">
    <property type="entry name" value="DOCK-C2"/>
    <property type="match status" value="1"/>
</dbReference>
<evidence type="ECO:0000259" key="6">
    <source>
        <dbReference type="PROSITE" id="PS51651"/>
    </source>
</evidence>
<sequence>MNKSVTKSGYLCLSPDRQHDAGRANLSMKSFKKRFFYLKQQVDTSYVMEYHKDDKKLDAKGLIYLDSLVDVVKNPKRGKLVFELRMQDRHNVLLLADNEQQVDSWIATLKRVIDSEKRDALGANRIFEEHIPSPGKAGSLHESLRQSMNPELQKYARETDASIAEDRQQGRQRLFKLYRHEMQKNSVPDEYQDEMKIDTYSERFGLRLLIKCENLSFRLLVSLQQGDRFNQCQAEPYFCTLALYDVRDECKISEDFHFDINDPRVRDMIPKDVQMAPEMLNANAETNSSQPDIGNLNEDWLQFRNQAIFSVRRPHPDIYMVVRVEKVLHGSLAQSAEPYISKSNDSKQAFKVYKQMTTVCQRLGHYRMPFAWAARPLLKPFTQEINTYSEFLTIYRQDATSISDADLMKYLSYIKHKRTDKLSKLQAIPGNIKISVEELKVTVARQGEERSGQQMSQAKEKATQGVLPNCLTPSLKPVKPFPEPPTHPVSYEVEEFLPDFSTSFPHTTYINNLYVYPIHLKYDTQKCFTKARNIACVIEFKDSDSATSAPLKRIYGRPGMPAFVTTTSAAVLHHSTTPDMYEEVKVALPLQLHSKHHILFRFFHVSCELPKSSMKKKDNVETAVGYAWLPILQNNVVTVGEHSICVAQELPAGYLTSDPQSFGKGYAGPIIKWVDNSRPVFKASLRLLSTVYTKDVHLQKFFSHCEKLEDSADPVDKSETVNLVKPKTDMRSLVEFASGDFHRELANSVKVLHAVEISTIIRFLPPTFNQLFRLLAACASDDVSQNTIRLLIHVVQGIHAAGKPDILHTYVKHVFMTTPVSGGQKTIHEELCKNLTVALRPANADLVLINSLLEHAWFFLQIIVKSMAQYLLVTGRLELPRNERFSSDFQFRVLTMVQAFLQHIMQKFKEHPVETRSANASLANFVKGCFTFMDRGFVMKIVNLYLDKFDPSGAKALYEFRFEFVKIVCSHEHYVALNLPMVRTNAVRNIKDLHLDFTLTDEFRKYHFLAGVLLLEVRSALREYRDVRRVAIAMLRNQLAKHAFDDRFSSRLCSICDACHGQLGYWMALESSLIIESRSSTLPPGIKDPAVLALIAGGSLGNQGRSSSMANMSDRSSNASTATLQDREGSEPPDDRSDKIQKSQAVQSAPLIRYDKLERDEVRDMHICFLYILENISAELLLGWWQKCSESEILDFFKVLEMCLTNFSYPGRKQIYVQQAFAVNNPHQKALTLPSRRAPNLTSRVISTYSDRTSALTAITEEMDSYTALLTASMATEVGLIILDTVALFATSFKEQLQQGGGDNQLMLRMCDICLLYLQMNQSEALLKHLFAFLRNFVNQYKEVLFEGNASLCGAFITEILHCCNSKLRSTRVEACALLYLLMRNNFEFTGRRNFTRVHLQAIISVSQLLGDAVGLNNARFQESLSNINNYANTDKAIQHTPFPAEVKDLTKRIRTVLMATAQMKEHENDPEMLVDLQHSLANSYASTPELRHTWLENMARIHGHYGNLSEVAHCYMHIAALVAEYLKRKGVYSLGCSAFVNMSPNISVDESNMKEDAGSMQDISYTEDTLVEKLEMCAYSLDKAERWEMMGEVYKLIIPIYEKQRNYQAISEAYGKLHQAYSKVVDVLQQGKRLLGTFFRVAFYGQHFDMEDGKEYIYKEPKVTNLAEISERLRNLYSEKYGKDTVKLIQDSNPVDPTELDPKFAYIQISFVRPFFKDQEGDERITDFERNNNIRHFVYETPFIPNSKKAHGLLEEQCKRRTILTTLHSFPYVKKRVPVFGKEVVNLAPLEVAIDEMHNRVCELNEVLLREPHDMIKLQLRLQGSVSVQVHAGPLAYANTFLGKEMEKKYDKEHIKSLKEAFRAFVHVCGDALELNAKLIGAEQAEYHESMKNNYNDMVEKLSALIENLYPTETGMFVKELPLQVFNYISTSSTV</sequence>
<dbReference type="GeneID" id="106808474"/>
<organism evidence="7 8">
    <name type="scientific">Priapulus caudatus</name>
    <name type="common">Priapulid worm</name>
    <dbReference type="NCBI Taxonomy" id="37621"/>
    <lineage>
        <taxon>Eukaryota</taxon>
        <taxon>Metazoa</taxon>
        <taxon>Ecdysozoa</taxon>
        <taxon>Scalidophora</taxon>
        <taxon>Priapulida</taxon>
        <taxon>Priapulimorpha</taxon>
        <taxon>Priapulimorphida</taxon>
        <taxon>Priapulidae</taxon>
        <taxon>Priapulus</taxon>
    </lineage>
</organism>
<dbReference type="Pfam" id="PF20422">
    <property type="entry name" value="DHR-2_Lobe_B"/>
    <property type="match status" value="1"/>
</dbReference>
<dbReference type="Gene3D" id="2.60.40.150">
    <property type="entry name" value="C2 domain"/>
    <property type="match status" value="1"/>
</dbReference>
<dbReference type="InterPro" id="IPR035892">
    <property type="entry name" value="C2_domain_sf"/>
</dbReference>
<accession>A0ABM1E3C4</accession>
<evidence type="ECO:0000256" key="1">
    <source>
        <dbReference type="ARBA" id="ARBA00022658"/>
    </source>
</evidence>
<feature type="region of interest" description="Disordered" evidence="3">
    <location>
        <begin position="1104"/>
        <end position="1144"/>
    </location>
</feature>
<name>A0ABM1E3C4_PRICU</name>
<dbReference type="PROSITE" id="PS51650">
    <property type="entry name" value="C2_DOCK"/>
    <property type="match status" value="1"/>
</dbReference>
<dbReference type="PANTHER" id="PTHR23317">
    <property type="entry name" value="DEDICATOR OF CYTOKINESIS DOCK"/>
    <property type="match status" value="1"/>
</dbReference>
<dbReference type="InterPro" id="IPR027357">
    <property type="entry name" value="DOCKER_dom"/>
</dbReference>
<evidence type="ECO:0000313" key="7">
    <source>
        <dbReference type="Proteomes" id="UP000695022"/>
    </source>
</evidence>
<dbReference type="Proteomes" id="UP000695022">
    <property type="component" value="Unplaced"/>
</dbReference>
<evidence type="ECO:0000259" key="4">
    <source>
        <dbReference type="PROSITE" id="PS50003"/>
    </source>
</evidence>
<feature type="domain" description="C2 DOCK-type" evidence="5">
    <location>
        <begin position="510"/>
        <end position="688"/>
    </location>
</feature>